<keyword evidence="4 6" id="KW-1133">Transmembrane helix</keyword>
<organism evidence="9 10">
    <name type="scientific">Albidovulum inexpectatum</name>
    <dbReference type="NCBI Taxonomy" id="196587"/>
    <lineage>
        <taxon>Bacteria</taxon>
        <taxon>Pseudomonadati</taxon>
        <taxon>Pseudomonadota</taxon>
        <taxon>Alphaproteobacteria</taxon>
        <taxon>Rhodobacterales</taxon>
        <taxon>Paracoccaceae</taxon>
        <taxon>Albidovulum</taxon>
    </lineage>
</organism>
<evidence type="ECO:0000313" key="10">
    <source>
        <dbReference type="Proteomes" id="UP000239736"/>
    </source>
</evidence>
<feature type="domain" description="ComEC/Rec2-related protein" evidence="7">
    <location>
        <begin position="236"/>
        <end position="508"/>
    </location>
</feature>
<dbReference type="RefSeq" id="WP_245873066.1">
    <property type="nucleotide sequence ID" value="NZ_PRDS01000002.1"/>
</dbReference>
<feature type="transmembrane region" description="Helical" evidence="6">
    <location>
        <begin position="340"/>
        <end position="356"/>
    </location>
</feature>
<protein>
    <submittedName>
        <fullName evidence="9">Competence protein ComEC</fullName>
    </submittedName>
</protein>
<dbReference type="PANTHER" id="PTHR30619">
    <property type="entry name" value="DNA INTERNALIZATION/COMPETENCE PROTEIN COMEC/REC2"/>
    <property type="match status" value="1"/>
</dbReference>
<feature type="transmembrane region" description="Helical" evidence="6">
    <location>
        <begin position="45"/>
        <end position="64"/>
    </location>
</feature>
<feature type="transmembrane region" description="Helical" evidence="6">
    <location>
        <begin position="513"/>
        <end position="532"/>
    </location>
</feature>
<dbReference type="PROSITE" id="PS51257">
    <property type="entry name" value="PROKAR_LIPOPROTEIN"/>
    <property type="match status" value="1"/>
</dbReference>
<dbReference type="Proteomes" id="UP000239736">
    <property type="component" value="Unassembled WGS sequence"/>
</dbReference>
<dbReference type="GO" id="GO:0005886">
    <property type="term" value="C:plasma membrane"/>
    <property type="evidence" value="ECO:0007669"/>
    <property type="project" value="UniProtKB-SubCell"/>
</dbReference>
<feature type="transmembrane region" description="Helical" evidence="6">
    <location>
        <begin position="459"/>
        <end position="478"/>
    </location>
</feature>
<feature type="transmembrane region" description="Helical" evidence="6">
    <location>
        <begin position="257"/>
        <end position="278"/>
    </location>
</feature>
<feature type="transmembrane region" description="Helical" evidence="6">
    <location>
        <begin position="490"/>
        <end position="508"/>
    </location>
</feature>
<feature type="transmembrane region" description="Helical" evidence="6">
    <location>
        <begin position="425"/>
        <end position="452"/>
    </location>
</feature>
<comment type="caution">
    <text evidence="9">The sequence shown here is derived from an EMBL/GenBank/DDBJ whole genome shotgun (WGS) entry which is preliminary data.</text>
</comment>
<reference evidence="9 10" key="1">
    <citation type="submission" date="2018-01" db="EMBL/GenBank/DDBJ databases">
        <title>Genomic Encyclopedia of Archaeal and Bacterial Type Strains, Phase II (KMG-II): from individual species to whole genera.</title>
        <authorList>
            <person name="Goeker M."/>
        </authorList>
    </citation>
    <scope>NUCLEOTIDE SEQUENCE [LARGE SCALE GENOMIC DNA]</scope>
    <source>
        <strain evidence="9 10">DSM 12048</strain>
    </source>
</reference>
<evidence type="ECO:0000256" key="5">
    <source>
        <dbReference type="ARBA" id="ARBA00023136"/>
    </source>
</evidence>
<accession>A0A2S5JJS9</accession>
<feature type="transmembrane region" description="Helical" evidence="6">
    <location>
        <begin position="368"/>
        <end position="386"/>
    </location>
</feature>
<proteinExistence type="predicted"/>
<dbReference type="InterPro" id="IPR004477">
    <property type="entry name" value="ComEC_N"/>
</dbReference>
<evidence type="ECO:0000256" key="6">
    <source>
        <dbReference type="SAM" id="Phobius"/>
    </source>
</evidence>
<feature type="transmembrane region" description="Helical" evidence="6">
    <location>
        <begin position="398"/>
        <end position="419"/>
    </location>
</feature>
<evidence type="ECO:0000256" key="1">
    <source>
        <dbReference type="ARBA" id="ARBA00004651"/>
    </source>
</evidence>
<name>A0A2S5JJS9_9RHOB</name>
<evidence type="ECO:0000256" key="3">
    <source>
        <dbReference type="ARBA" id="ARBA00022692"/>
    </source>
</evidence>
<dbReference type="EMBL" id="PRDS01000002">
    <property type="protein sequence ID" value="PPB81693.1"/>
    <property type="molecule type" value="Genomic_DNA"/>
</dbReference>
<dbReference type="Pfam" id="PF03772">
    <property type="entry name" value="Competence"/>
    <property type="match status" value="1"/>
</dbReference>
<dbReference type="PANTHER" id="PTHR30619:SF1">
    <property type="entry name" value="RECOMBINATION PROTEIN 2"/>
    <property type="match status" value="1"/>
</dbReference>
<dbReference type="InterPro" id="IPR025405">
    <property type="entry name" value="DUF4131"/>
</dbReference>
<gene>
    <name evidence="9" type="ORF">LV82_00905</name>
</gene>
<keyword evidence="3 6" id="KW-0812">Transmembrane</keyword>
<dbReference type="AlphaFoldDB" id="A0A2S5JJS9"/>
<evidence type="ECO:0000313" key="9">
    <source>
        <dbReference type="EMBL" id="PPB81693.1"/>
    </source>
</evidence>
<sequence>MRLRHGLIDALGAARARIVLWAPVLIGCGIGAYFSLPREPGLAEIILMAATVLIGGTIGLFGPWTIQAPALWLALIGAGVLLADLRANLVAAPVLPHRYYGPVEGRIVDIGRSSTDLLRLTLGDVVLQGLDRRETPHRVRVTLHGDQPHLRPEPGMVVILTAHLSPPNGPVEPGGFDFRRLAWFQSLGAVGYTRTPVLALARPEGAAQWPGRLRHWIAQSIRARISGQPGALAAALLSGDRSGLDRHSISVLRAANLSHLIAISGLHMGLLTGFVFAACRYGMALLPALALRIETRKAAAIVALAAGAFYLMLAGPSVATRRAFVMVAVMLLAVLADRRAVSLNSVALAALIILTLEPESLLGPGFQMSFAATVALIVTYQAWLRLRDRVPGLVRPVALLALSSLAAGLATAPISAAQFNRLAEYGLLANILAVPLMGAIVMPAGVIAAVLAPVGLAEPALWVMGQGTALILVIADWVAGLDGAVRPVMAPPDFVLPLLAASALSLVLTQAHILRIAAALGIAFGFASWAIAERPVILVAPDAALVGVMGPEGRVLSRARGAGFAAQNWLQNDGDLADQAQAAERAGFDGFKGERRAQIMGRAIVHLGGKGTKDRVGPNCIDGAIIVLAADWNESTPANCLLIDRSMLRRTGSLALHPSHHGVEIVAANAIAGHRPWTSYADKAGRQ</sequence>
<feature type="transmembrane region" description="Helical" evidence="6">
    <location>
        <begin position="70"/>
        <end position="89"/>
    </location>
</feature>
<evidence type="ECO:0000259" key="7">
    <source>
        <dbReference type="Pfam" id="PF03772"/>
    </source>
</evidence>
<comment type="subcellular location">
    <subcellularLocation>
        <location evidence="1">Cell membrane</location>
        <topology evidence="1">Multi-pass membrane protein</topology>
    </subcellularLocation>
</comment>
<evidence type="ECO:0000259" key="8">
    <source>
        <dbReference type="Pfam" id="PF13567"/>
    </source>
</evidence>
<feature type="transmembrane region" description="Helical" evidence="6">
    <location>
        <begin position="298"/>
        <end position="319"/>
    </location>
</feature>
<dbReference type="NCBIfam" id="TIGR00360">
    <property type="entry name" value="ComEC_N-term"/>
    <property type="match status" value="1"/>
</dbReference>
<dbReference type="Pfam" id="PF13567">
    <property type="entry name" value="DUF4131"/>
    <property type="match status" value="1"/>
</dbReference>
<evidence type="ECO:0000256" key="4">
    <source>
        <dbReference type="ARBA" id="ARBA00022989"/>
    </source>
</evidence>
<dbReference type="InterPro" id="IPR052159">
    <property type="entry name" value="Competence_DNA_uptake"/>
</dbReference>
<feature type="transmembrane region" description="Helical" evidence="6">
    <location>
        <begin position="18"/>
        <end position="36"/>
    </location>
</feature>
<feature type="domain" description="DUF4131" evidence="8">
    <location>
        <begin position="45"/>
        <end position="196"/>
    </location>
</feature>
<keyword evidence="10" id="KW-1185">Reference proteome</keyword>
<keyword evidence="5 6" id="KW-0472">Membrane</keyword>
<evidence type="ECO:0000256" key="2">
    <source>
        <dbReference type="ARBA" id="ARBA00022475"/>
    </source>
</evidence>
<keyword evidence="2" id="KW-1003">Cell membrane</keyword>